<dbReference type="RefSeq" id="WP_038642032.1">
    <property type="nucleotide sequence ID" value="NZ_CP009888.1"/>
</dbReference>
<evidence type="ECO:0000313" key="8">
    <source>
        <dbReference type="Proteomes" id="UP000030341"/>
    </source>
</evidence>
<feature type="transmembrane region" description="Helical" evidence="5">
    <location>
        <begin position="21"/>
        <end position="41"/>
    </location>
</feature>
<feature type="domain" description="Translocation and assembly module TamB C-terminal" evidence="6">
    <location>
        <begin position="896"/>
        <end position="1231"/>
    </location>
</feature>
<accession>A0A0A7EIA0</accession>
<dbReference type="eggNOG" id="COG2911">
    <property type="taxonomic scope" value="Bacteria"/>
</dbReference>
<dbReference type="EMBL" id="CP009888">
    <property type="protein sequence ID" value="AIY65791.1"/>
    <property type="molecule type" value="Genomic_DNA"/>
</dbReference>
<proteinExistence type="predicted"/>
<evidence type="ECO:0000256" key="5">
    <source>
        <dbReference type="SAM" id="Phobius"/>
    </source>
</evidence>
<dbReference type="Pfam" id="PF04357">
    <property type="entry name" value="TamB"/>
    <property type="match status" value="1"/>
</dbReference>
<name>A0A0A7EIA0_9GAMM</name>
<keyword evidence="4 5" id="KW-0472">Membrane</keyword>
<evidence type="ECO:0000256" key="3">
    <source>
        <dbReference type="ARBA" id="ARBA00022989"/>
    </source>
</evidence>
<sequence length="1232" mass="134416">MNDKVKHTPSLTKRVLRVVRNAFWAFLVLLIGVVALLFSGIGNQALVYGVNHLIPNVTVTTDGRPLLRGGIFNVDYVTSEVTLQFKNMMLDVRFLTCADLCFEALEAELVAVTIQTNSQAAQNANAGPLEAITLPLSISAKSIALQQFTFSQGDIHASIDDFSSRFSIYDSDINVLKTAVQKVTITLPPQKDEQPKPSEPLLLPEISPVTFVTPLNWQIDDLTIERVELNRGQLIEHFEHIKLKAQQQADQISISQLSLAHEELSASLQGNIVLSENNPISLLVNLETDQHQLSSELNGDFSELRLNSVLSGLYSAKLEFLTSLENKQLPFTLSVESEHLEIEKQAQKIIVDDIEIKANGDLTSFKYQLNTALHNNQLPALRIESEGEGSFTQLNIQHLLLSSPASNLSLTGTVDWQQGIDASFTLLSDKISIEEFEPSIASDVSLKAALQFVSDGQNWRLNVPELAVAGQINNAPLDANLVLALDDKLHAEISEFTIASAQNVLNLSGKIDQQWHIKGDLNLVDPETIDSRLSGQGNADFTITGEVKTPLLGWSMALKRLSLKNYRIDEIVSNGNLDVAKNYLANISLEAAGINIDEQAINLIQLDVNGDLQSHSLKLNLISDTLNVSANSQGGLTQHQYKGQINQLAFKNDKINLSNQQAINFDYDVSQASATVDQHCWLGTNTSFCLDALSASTEQGNIALNLTHLDLSVLSLVMPKTISPHGELKGHFNAKWQQGKLLAIDSEFHSNTIHFDINESFIKTDVPIEQLFFKLQANEEAIALDTDIQSSVLGNIIGDIDISELTGTRPLTGRLALQSLSFANLKGFSQQIDKLNGELNANVTLSGTAFSPQIQGELTLSDLAFLAPWTPLFIEQGDLSIAFNDHSATLTGKLADNNQGTLALQGNADWQNEPALNAQINGDSFKIALEPNVWFALSPDISIDYADQFADVKGKVHVVDGRVKVKELPEGAVSVSDDELIVDAPKQQKKSAPVAYSVDLAILIDDKVRIDSFGLRSKLKGDVLFKQVDNSPLIASGEIALLEGEYRAFGQELLIETGQLIFNGAVDKPLLNVRAIRNPDLTEDGVTAGVKLTGSVEEPRLDVFSDPNMDQAMALSYLLSGRALSESNSASDGMLTQLLLARGLARGEGSISKIGEAIGIDDVSLSSRGSGEDTKVEISGYVAPGIQVRYSIGIFDSMSEVAVRYQLLPRLYIEAISGLNDSLDILYKFDWD</sequence>
<dbReference type="GO" id="GO:0009306">
    <property type="term" value="P:protein secretion"/>
    <property type="evidence" value="ECO:0007669"/>
    <property type="project" value="InterPro"/>
</dbReference>
<dbReference type="InterPro" id="IPR007452">
    <property type="entry name" value="TamB_C"/>
</dbReference>
<evidence type="ECO:0000256" key="1">
    <source>
        <dbReference type="ARBA" id="ARBA00004167"/>
    </source>
</evidence>
<dbReference type="GO" id="GO:0097347">
    <property type="term" value="C:TAM protein secretion complex"/>
    <property type="evidence" value="ECO:0007669"/>
    <property type="project" value="TreeGrafter"/>
</dbReference>
<evidence type="ECO:0000256" key="4">
    <source>
        <dbReference type="ARBA" id="ARBA00023136"/>
    </source>
</evidence>
<dbReference type="GO" id="GO:0005886">
    <property type="term" value="C:plasma membrane"/>
    <property type="evidence" value="ECO:0007669"/>
    <property type="project" value="InterPro"/>
</dbReference>
<comment type="subcellular location">
    <subcellularLocation>
        <location evidence="1">Membrane</location>
        <topology evidence="1">Single-pass membrane protein</topology>
    </subcellularLocation>
</comment>
<dbReference type="HOGENOM" id="CLU_002338_0_1_6"/>
<reference evidence="7 8" key="1">
    <citation type="submission" date="2014-11" db="EMBL/GenBank/DDBJ databases">
        <title>Complete Genome Sequence of Pseudoalteromonas sp. Strain OCN003 Isolated from Kaneohe Bay, Oahu, Hawaii.</title>
        <authorList>
            <person name="Beurmann S."/>
            <person name="Videau P."/>
            <person name="Ushijima B."/>
            <person name="Smith A.M."/>
            <person name="Aeby G.S."/>
            <person name="Callahan S.M."/>
            <person name="Belcaid M."/>
        </authorList>
    </citation>
    <scope>NUCLEOTIDE SEQUENCE [LARGE SCALE GENOMIC DNA]</scope>
    <source>
        <strain evidence="7 8">OCN003</strain>
    </source>
</reference>
<keyword evidence="8" id="KW-1185">Reference proteome</keyword>
<keyword evidence="3 5" id="KW-1133">Transmembrane helix</keyword>
<evidence type="ECO:0000259" key="6">
    <source>
        <dbReference type="Pfam" id="PF04357"/>
    </source>
</evidence>
<dbReference type="OrthoDB" id="5555605at2"/>
<keyword evidence="2 5" id="KW-0812">Transmembrane</keyword>
<gene>
    <name evidence="7" type="ORF">OM33_12035</name>
</gene>
<protein>
    <recommendedName>
        <fullName evidence="6">Translocation and assembly module TamB C-terminal domain-containing protein</fullName>
    </recommendedName>
</protein>
<dbReference type="PANTHER" id="PTHR36985">
    <property type="entry name" value="TRANSLOCATION AND ASSEMBLY MODULE SUBUNIT TAMB"/>
    <property type="match status" value="1"/>
</dbReference>
<dbReference type="KEGG" id="pseo:OM33_12035"/>
<dbReference type="STRING" id="1348114.OM33_12035"/>
<organism evidence="7 8">
    <name type="scientific">Pseudoalteromonas piratica</name>
    <dbReference type="NCBI Taxonomy" id="1348114"/>
    <lineage>
        <taxon>Bacteria</taxon>
        <taxon>Pseudomonadati</taxon>
        <taxon>Pseudomonadota</taxon>
        <taxon>Gammaproteobacteria</taxon>
        <taxon>Alteromonadales</taxon>
        <taxon>Pseudoalteromonadaceae</taxon>
        <taxon>Pseudoalteromonas</taxon>
    </lineage>
</organism>
<dbReference type="Proteomes" id="UP000030341">
    <property type="component" value="Chromosome 1"/>
</dbReference>
<dbReference type="AlphaFoldDB" id="A0A0A7EIA0"/>
<evidence type="ECO:0000313" key="7">
    <source>
        <dbReference type="EMBL" id="AIY65791.1"/>
    </source>
</evidence>
<evidence type="ECO:0000256" key="2">
    <source>
        <dbReference type="ARBA" id="ARBA00022692"/>
    </source>
</evidence>
<dbReference type="PANTHER" id="PTHR36985:SF1">
    <property type="entry name" value="TRANSLOCATION AND ASSEMBLY MODULE SUBUNIT TAMB"/>
    <property type="match status" value="1"/>
</dbReference>